<dbReference type="InterPro" id="IPR011025">
    <property type="entry name" value="GproteinA_insert"/>
</dbReference>
<organism evidence="6 7">
    <name type="scientific">Pararge aegeria aegeria</name>
    <dbReference type="NCBI Taxonomy" id="348720"/>
    <lineage>
        <taxon>Eukaryota</taxon>
        <taxon>Metazoa</taxon>
        <taxon>Ecdysozoa</taxon>
        <taxon>Arthropoda</taxon>
        <taxon>Hexapoda</taxon>
        <taxon>Insecta</taxon>
        <taxon>Pterygota</taxon>
        <taxon>Neoptera</taxon>
        <taxon>Endopterygota</taxon>
        <taxon>Lepidoptera</taxon>
        <taxon>Glossata</taxon>
        <taxon>Ditrysia</taxon>
        <taxon>Papilionoidea</taxon>
        <taxon>Nymphalidae</taxon>
        <taxon>Satyrinae</taxon>
        <taxon>Satyrini</taxon>
        <taxon>Parargina</taxon>
        <taxon>Pararge</taxon>
    </lineage>
</organism>
<feature type="non-terminal residue" evidence="6">
    <location>
        <position position="1"/>
    </location>
</feature>
<dbReference type="GO" id="GO:0005737">
    <property type="term" value="C:cytoplasm"/>
    <property type="evidence" value="ECO:0007669"/>
    <property type="project" value="TreeGrafter"/>
</dbReference>
<feature type="binding site" evidence="4">
    <location>
        <begin position="21"/>
        <end position="27"/>
    </location>
    <ligand>
        <name>GTP</name>
        <dbReference type="ChEBI" id="CHEBI:37565"/>
    </ligand>
</feature>
<dbReference type="Gene3D" id="1.10.400.10">
    <property type="entry name" value="GI Alpha 1, domain 2-like"/>
    <property type="match status" value="2"/>
</dbReference>
<dbReference type="PROSITE" id="PS51882">
    <property type="entry name" value="G_ALPHA"/>
    <property type="match status" value="1"/>
</dbReference>
<keyword evidence="2 4" id="KW-0342">GTP-binding</keyword>
<dbReference type="GO" id="GO:0007188">
    <property type="term" value="P:adenylate cyclase-modulating G protein-coupled receptor signaling pathway"/>
    <property type="evidence" value="ECO:0007669"/>
    <property type="project" value="TreeGrafter"/>
</dbReference>
<gene>
    <name evidence="6" type="primary">jg414</name>
    <name evidence="6" type="ORF">PAEG_LOCUS8312</name>
</gene>
<dbReference type="GO" id="GO:0005525">
    <property type="term" value="F:GTP binding"/>
    <property type="evidence" value="ECO:0007669"/>
    <property type="project" value="UniProtKB-KW"/>
</dbReference>
<dbReference type="Proteomes" id="UP000838756">
    <property type="component" value="Unassembled WGS sequence"/>
</dbReference>
<proteinExistence type="predicted"/>
<dbReference type="PANTHER" id="PTHR10218:SF329">
    <property type="entry name" value="GUANINE NUCLEOTIDE-BINDING PROTEIN G(Q) SUBUNIT ALPHA"/>
    <property type="match status" value="1"/>
</dbReference>
<evidence type="ECO:0000256" key="4">
    <source>
        <dbReference type="PIRSR" id="PIRSR601019-1"/>
    </source>
</evidence>
<keyword evidence="5" id="KW-0460">Magnesium</keyword>
<sequence>YLQEIDRVAAPNYLPTEQDILRVRVPTTGIIEYPFDLEEIRFSYLSDLARIESADYLPTEQDILRARQPTTGILEYPFDLDGIIF</sequence>
<keyword evidence="1 4" id="KW-0547">Nucleotide-binding</keyword>
<dbReference type="GO" id="GO:0031683">
    <property type="term" value="F:G-protein beta/gamma-subunit complex binding"/>
    <property type="evidence" value="ECO:0007669"/>
    <property type="project" value="InterPro"/>
</dbReference>
<evidence type="ECO:0000313" key="7">
    <source>
        <dbReference type="Proteomes" id="UP000838756"/>
    </source>
</evidence>
<dbReference type="GO" id="GO:0005834">
    <property type="term" value="C:heterotrimeric G-protein complex"/>
    <property type="evidence" value="ECO:0007669"/>
    <property type="project" value="TreeGrafter"/>
</dbReference>
<evidence type="ECO:0000256" key="2">
    <source>
        <dbReference type="ARBA" id="ARBA00023134"/>
    </source>
</evidence>
<dbReference type="EMBL" id="CAKXAJ010024068">
    <property type="protein sequence ID" value="CAH2228352.1"/>
    <property type="molecule type" value="Genomic_DNA"/>
</dbReference>
<feature type="non-terminal residue" evidence="6">
    <location>
        <position position="85"/>
    </location>
</feature>
<dbReference type="InterPro" id="IPR001019">
    <property type="entry name" value="Gprotein_alpha_su"/>
</dbReference>
<dbReference type="InterPro" id="IPR027417">
    <property type="entry name" value="P-loop_NTPase"/>
</dbReference>
<dbReference type="PRINTS" id="PR00318">
    <property type="entry name" value="GPROTEINA"/>
</dbReference>
<keyword evidence="5" id="KW-0479">Metal-binding</keyword>
<feature type="binding site" evidence="5">
    <location>
        <position position="27"/>
    </location>
    <ligand>
        <name>Mg(2+)</name>
        <dbReference type="ChEBI" id="CHEBI:18420"/>
    </ligand>
</feature>
<keyword evidence="3" id="KW-0807">Transducer</keyword>
<dbReference type="GO" id="GO:0001664">
    <property type="term" value="F:G protein-coupled receptor binding"/>
    <property type="evidence" value="ECO:0007669"/>
    <property type="project" value="TreeGrafter"/>
</dbReference>
<reference evidence="6" key="1">
    <citation type="submission" date="2022-03" db="EMBL/GenBank/DDBJ databases">
        <authorList>
            <person name="Lindestad O."/>
        </authorList>
    </citation>
    <scope>NUCLEOTIDE SEQUENCE</scope>
</reference>
<name>A0A8S4QZT8_9NEOP</name>
<dbReference type="PANTHER" id="PTHR10218">
    <property type="entry name" value="GTP-BINDING PROTEIN ALPHA SUBUNIT"/>
    <property type="match status" value="1"/>
</dbReference>
<evidence type="ECO:0000313" key="6">
    <source>
        <dbReference type="EMBL" id="CAH2228352.1"/>
    </source>
</evidence>
<evidence type="ECO:0000256" key="1">
    <source>
        <dbReference type="ARBA" id="ARBA00022741"/>
    </source>
</evidence>
<accession>A0A8S4QZT8</accession>
<dbReference type="AlphaFoldDB" id="A0A8S4QZT8"/>
<dbReference type="OrthoDB" id="5817230at2759"/>
<dbReference type="Gene3D" id="3.40.50.300">
    <property type="entry name" value="P-loop containing nucleotide triphosphate hydrolases"/>
    <property type="match status" value="2"/>
</dbReference>
<protein>
    <submittedName>
        <fullName evidence="6">Jg414 protein</fullName>
    </submittedName>
</protein>
<dbReference type="GO" id="GO:0003924">
    <property type="term" value="F:GTPase activity"/>
    <property type="evidence" value="ECO:0007669"/>
    <property type="project" value="InterPro"/>
</dbReference>
<keyword evidence="7" id="KW-1185">Reference proteome</keyword>
<comment type="caution">
    <text evidence="6">The sequence shown here is derived from an EMBL/GenBank/DDBJ whole genome shotgun (WGS) entry which is preliminary data.</text>
</comment>
<evidence type="ECO:0000256" key="3">
    <source>
        <dbReference type="ARBA" id="ARBA00023224"/>
    </source>
</evidence>
<dbReference type="GO" id="GO:0046872">
    <property type="term" value="F:metal ion binding"/>
    <property type="evidence" value="ECO:0007669"/>
    <property type="project" value="UniProtKB-KW"/>
</dbReference>
<evidence type="ECO:0000256" key="5">
    <source>
        <dbReference type="PIRSR" id="PIRSR601019-2"/>
    </source>
</evidence>
<dbReference type="SUPFAM" id="SSF47895">
    <property type="entry name" value="Transducin (alpha subunit), insertion domain"/>
    <property type="match status" value="2"/>
</dbReference>